<name>A0ABP7X0H3_9ACTN</name>
<organism evidence="1 2">
    <name type="scientific">Actinomadura miaoliensis</name>
    <dbReference type="NCBI Taxonomy" id="430685"/>
    <lineage>
        <taxon>Bacteria</taxon>
        <taxon>Bacillati</taxon>
        <taxon>Actinomycetota</taxon>
        <taxon>Actinomycetes</taxon>
        <taxon>Streptosporangiales</taxon>
        <taxon>Thermomonosporaceae</taxon>
        <taxon>Actinomadura</taxon>
    </lineage>
</organism>
<sequence length="103" mass="11053">MVVGGRAKGVGVPDDPDRFGWIGTVANVGGGLGKGGLCSRRQLHRVEGKLHRDRPSTPLVILLTGRVNDTTVLAWDDAGRTDGFRVDGADALSQRCDRLTRCR</sequence>
<evidence type="ECO:0008006" key="3">
    <source>
        <dbReference type="Google" id="ProtNLM"/>
    </source>
</evidence>
<evidence type="ECO:0000313" key="1">
    <source>
        <dbReference type="EMBL" id="GAA4101039.1"/>
    </source>
</evidence>
<gene>
    <name evidence="1" type="ORF">GCM10022214_78230</name>
</gene>
<reference evidence="2" key="1">
    <citation type="journal article" date="2019" name="Int. J. Syst. Evol. Microbiol.">
        <title>The Global Catalogue of Microorganisms (GCM) 10K type strain sequencing project: providing services to taxonomists for standard genome sequencing and annotation.</title>
        <authorList>
            <consortium name="The Broad Institute Genomics Platform"/>
            <consortium name="The Broad Institute Genome Sequencing Center for Infectious Disease"/>
            <person name="Wu L."/>
            <person name="Ma J."/>
        </authorList>
    </citation>
    <scope>NUCLEOTIDE SEQUENCE [LARGE SCALE GENOMIC DNA]</scope>
    <source>
        <strain evidence="2">JCM 16702</strain>
    </source>
</reference>
<protein>
    <recommendedName>
        <fullName evidence="3">Transposase</fullName>
    </recommendedName>
</protein>
<evidence type="ECO:0000313" key="2">
    <source>
        <dbReference type="Proteomes" id="UP001500683"/>
    </source>
</evidence>
<comment type="caution">
    <text evidence="1">The sequence shown here is derived from an EMBL/GenBank/DDBJ whole genome shotgun (WGS) entry which is preliminary data.</text>
</comment>
<proteinExistence type="predicted"/>
<accession>A0ABP7X0H3</accession>
<dbReference type="Proteomes" id="UP001500683">
    <property type="component" value="Unassembled WGS sequence"/>
</dbReference>
<dbReference type="EMBL" id="BAAAZG010000061">
    <property type="protein sequence ID" value="GAA4101039.1"/>
    <property type="molecule type" value="Genomic_DNA"/>
</dbReference>
<keyword evidence="2" id="KW-1185">Reference proteome</keyword>